<evidence type="ECO:0000259" key="1">
    <source>
        <dbReference type="Pfam" id="PF01850"/>
    </source>
</evidence>
<reference evidence="2" key="2">
    <citation type="submission" date="2023-02" db="EMBL/GenBank/DDBJ databases">
        <authorList>
            <person name="Rayyan A."/>
            <person name="Meyer T."/>
            <person name="Kyndt J.A."/>
        </authorList>
    </citation>
    <scope>NUCLEOTIDE SEQUENCE</scope>
    <source>
        <strain evidence="2">DSM 9987</strain>
    </source>
</reference>
<keyword evidence="3" id="KW-1185">Reference proteome</keyword>
<sequence length="89" mass="9986">MLRARRGPHAVARFWRFLRVENDFVIVPFDETQLRAAVAAFDRFGKGIDPDARLNLADCAAYALATTMAIPLLFEGDDFTHMDVARVAC</sequence>
<proteinExistence type="predicted"/>
<dbReference type="Proteomes" id="UP001165652">
    <property type="component" value="Unassembled WGS sequence"/>
</dbReference>
<dbReference type="InterPro" id="IPR029060">
    <property type="entry name" value="PIN-like_dom_sf"/>
</dbReference>
<reference evidence="2" key="1">
    <citation type="journal article" date="2023" name="Microbiol Resour">
        <title>Genome Sequences of Rhodoplanes serenus and Two Thermotolerant Strains, Rhodoplanes tepidamans and 'Rhodoplanes cryptolactis,' Further Refine the Genus.</title>
        <authorList>
            <person name="Rayyan A.A."/>
            <person name="Kyndt J.A."/>
        </authorList>
    </citation>
    <scope>NUCLEOTIDE SEQUENCE</scope>
    <source>
        <strain evidence="2">DSM 9987</strain>
    </source>
</reference>
<evidence type="ECO:0000313" key="3">
    <source>
        <dbReference type="Proteomes" id="UP001165652"/>
    </source>
</evidence>
<protein>
    <submittedName>
        <fullName evidence="2">Type II toxin-antitoxin system VapC family toxin</fullName>
    </submittedName>
</protein>
<accession>A0ABT5JJP4</accession>
<comment type="caution">
    <text evidence="2">The sequence shown here is derived from an EMBL/GenBank/DDBJ whole genome shotgun (WGS) entry which is preliminary data.</text>
</comment>
<dbReference type="InterPro" id="IPR002716">
    <property type="entry name" value="PIN_dom"/>
</dbReference>
<dbReference type="SUPFAM" id="SSF88723">
    <property type="entry name" value="PIN domain-like"/>
    <property type="match status" value="1"/>
</dbReference>
<dbReference type="RefSeq" id="WP_272780397.1">
    <property type="nucleotide sequence ID" value="NZ_JAQQLI010000079.1"/>
</dbReference>
<dbReference type="Gene3D" id="3.40.50.1010">
    <property type="entry name" value="5'-nuclease"/>
    <property type="match status" value="1"/>
</dbReference>
<dbReference type="Pfam" id="PF01850">
    <property type="entry name" value="PIN"/>
    <property type="match status" value="1"/>
</dbReference>
<organism evidence="2 3">
    <name type="scientific">Rhodoplanes tepidamans</name>
    <name type="common">Rhodoplanes cryptolactis</name>
    <dbReference type="NCBI Taxonomy" id="200616"/>
    <lineage>
        <taxon>Bacteria</taxon>
        <taxon>Pseudomonadati</taxon>
        <taxon>Pseudomonadota</taxon>
        <taxon>Alphaproteobacteria</taxon>
        <taxon>Hyphomicrobiales</taxon>
        <taxon>Nitrobacteraceae</taxon>
        <taxon>Rhodoplanes</taxon>
    </lineage>
</organism>
<gene>
    <name evidence="2" type="ORF">PQJ73_28185</name>
</gene>
<dbReference type="EMBL" id="JAQQLI010000079">
    <property type="protein sequence ID" value="MDC7789576.1"/>
    <property type="molecule type" value="Genomic_DNA"/>
</dbReference>
<dbReference type="CDD" id="cd09871">
    <property type="entry name" value="PIN_MtVapC28-VapC30-like"/>
    <property type="match status" value="1"/>
</dbReference>
<evidence type="ECO:0000313" key="2">
    <source>
        <dbReference type="EMBL" id="MDC7789576.1"/>
    </source>
</evidence>
<feature type="domain" description="PIN" evidence="1">
    <location>
        <begin position="7"/>
        <end position="83"/>
    </location>
</feature>
<name>A0ABT5JJP4_RHOTP</name>